<dbReference type="Proteomes" id="UP000193922">
    <property type="component" value="Unassembled WGS sequence"/>
</dbReference>
<evidence type="ECO:0000256" key="1">
    <source>
        <dbReference type="SAM" id="MobiDB-lite"/>
    </source>
</evidence>
<evidence type="ECO:0000313" key="4">
    <source>
        <dbReference type="EMBL" id="ORX69392.1"/>
    </source>
</evidence>
<protein>
    <submittedName>
        <fullName evidence="4">CHAP-domain-containing protein</fullName>
    </submittedName>
</protein>
<evidence type="ECO:0000313" key="5">
    <source>
        <dbReference type="Proteomes" id="UP000193922"/>
    </source>
</evidence>
<dbReference type="InterPro" id="IPR038765">
    <property type="entry name" value="Papain-like_cys_pep_sf"/>
</dbReference>
<keyword evidence="2" id="KW-0732">Signal</keyword>
<feature type="chain" id="PRO_5013344975" evidence="2">
    <location>
        <begin position="21"/>
        <end position="250"/>
    </location>
</feature>
<feature type="domain" description="Peptidase C51" evidence="3">
    <location>
        <begin position="122"/>
        <end position="249"/>
    </location>
</feature>
<sequence>MKFFAIASLGLLSISGLSSAYPIYKADVVNCRSSPSASGTVVTTYKINTDINISCQISGQNIKGNSLWDKTQDGCYVSDYYIKTGSSGYVSGRCNDGSTGGGSTGGGSTGGGSTGGGGAPGDMKDDYPLKSSSCTGYDGYLYAKCQCTSFVAWRINSRLGISFHNKYKGKAWGNANQWDDAARASGVTVNNTPTPGSIAQTNSGGSGYGHVAWVAKVDGDNVVIEEYNYRVRKGYGTRTVPKSAFQYIHL</sequence>
<name>A0A1Y1W7H6_9FUNG</name>
<dbReference type="PROSITE" id="PS50911">
    <property type="entry name" value="CHAP"/>
    <property type="match status" value="1"/>
</dbReference>
<feature type="compositionally biased region" description="Gly residues" evidence="1">
    <location>
        <begin position="100"/>
        <end position="120"/>
    </location>
</feature>
<proteinExistence type="predicted"/>
<dbReference type="OrthoDB" id="5358886at2759"/>
<keyword evidence="5" id="KW-1185">Reference proteome</keyword>
<dbReference type="SUPFAM" id="SSF54001">
    <property type="entry name" value="Cysteine proteinases"/>
    <property type="match status" value="1"/>
</dbReference>
<dbReference type="GeneID" id="63804225"/>
<dbReference type="Gene3D" id="3.90.1720.10">
    <property type="entry name" value="endopeptidase domain like (from Nostoc punctiforme)"/>
    <property type="match status" value="1"/>
</dbReference>
<reference evidence="4 5" key="1">
    <citation type="submission" date="2016-07" db="EMBL/GenBank/DDBJ databases">
        <title>Pervasive Adenine N6-methylation of Active Genes in Fungi.</title>
        <authorList>
            <consortium name="DOE Joint Genome Institute"/>
            <person name="Mondo S.J."/>
            <person name="Dannebaum R.O."/>
            <person name="Kuo R.C."/>
            <person name="Labutti K."/>
            <person name="Haridas S."/>
            <person name="Kuo A."/>
            <person name="Salamov A."/>
            <person name="Ahrendt S.R."/>
            <person name="Lipzen A."/>
            <person name="Sullivan W."/>
            <person name="Andreopoulos W.B."/>
            <person name="Clum A."/>
            <person name="Lindquist E."/>
            <person name="Daum C."/>
            <person name="Ramamoorthy G.K."/>
            <person name="Gryganskyi A."/>
            <person name="Culley D."/>
            <person name="Magnuson J.K."/>
            <person name="James T.Y."/>
            <person name="O'Malley M.A."/>
            <person name="Stajich J.E."/>
            <person name="Spatafora J.W."/>
            <person name="Visel A."/>
            <person name="Grigoriev I.V."/>
        </authorList>
    </citation>
    <scope>NUCLEOTIDE SEQUENCE [LARGE SCALE GENOMIC DNA]</scope>
    <source>
        <strain evidence="4 5">ATCC 12442</strain>
    </source>
</reference>
<dbReference type="AlphaFoldDB" id="A0A1Y1W7H6"/>
<evidence type="ECO:0000256" key="2">
    <source>
        <dbReference type="SAM" id="SignalP"/>
    </source>
</evidence>
<comment type="caution">
    <text evidence="4">The sequence shown here is derived from an EMBL/GenBank/DDBJ whole genome shotgun (WGS) entry which is preliminary data.</text>
</comment>
<organism evidence="4 5">
    <name type="scientific">Linderina pennispora</name>
    <dbReference type="NCBI Taxonomy" id="61395"/>
    <lineage>
        <taxon>Eukaryota</taxon>
        <taxon>Fungi</taxon>
        <taxon>Fungi incertae sedis</taxon>
        <taxon>Zoopagomycota</taxon>
        <taxon>Kickxellomycotina</taxon>
        <taxon>Kickxellomycetes</taxon>
        <taxon>Kickxellales</taxon>
        <taxon>Kickxellaceae</taxon>
        <taxon>Linderina</taxon>
    </lineage>
</organism>
<dbReference type="EMBL" id="MCFD01000007">
    <property type="protein sequence ID" value="ORX69392.1"/>
    <property type="molecule type" value="Genomic_DNA"/>
</dbReference>
<dbReference type="RefSeq" id="XP_040743080.1">
    <property type="nucleotide sequence ID" value="XM_040887577.1"/>
</dbReference>
<accession>A0A1Y1W7H6</accession>
<dbReference type="InterPro" id="IPR007921">
    <property type="entry name" value="CHAP_dom"/>
</dbReference>
<gene>
    <name evidence="4" type="ORF">DL89DRAFT_267628</name>
</gene>
<evidence type="ECO:0000259" key="3">
    <source>
        <dbReference type="PROSITE" id="PS50911"/>
    </source>
</evidence>
<dbReference type="STRING" id="61395.A0A1Y1W7H6"/>
<feature type="signal peptide" evidence="2">
    <location>
        <begin position="1"/>
        <end position="20"/>
    </location>
</feature>
<dbReference type="Pfam" id="PF05257">
    <property type="entry name" value="CHAP"/>
    <property type="match status" value="1"/>
</dbReference>
<feature type="region of interest" description="Disordered" evidence="1">
    <location>
        <begin position="100"/>
        <end position="122"/>
    </location>
</feature>